<dbReference type="Gene3D" id="3.40.50.720">
    <property type="entry name" value="NAD(P)-binding Rossmann-like Domain"/>
    <property type="match status" value="1"/>
</dbReference>
<accession>A0A315ZS28</accession>
<dbReference type="InterPro" id="IPR001509">
    <property type="entry name" value="Epimerase_deHydtase"/>
</dbReference>
<dbReference type="PANTHER" id="PTHR43078:SF6">
    <property type="entry name" value="UDP-GLUCURONIC ACID DECARBOXYLASE 1"/>
    <property type="match status" value="1"/>
</dbReference>
<dbReference type="SUPFAM" id="SSF51735">
    <property type="entry name" value="NAD(P)-binding Rossmann-fold domains"/>
    <property type="match status" value="1"/>
</dbReference>
<keyword evidence="4" id="KW-0456">Lyase</keyword>
<dbReference type="RefSeq" id="WP_109713167.1">
    <property type="nucleotide sequence ID" value="NZ_QGDS01000012.1"/>
</dbReference>
<keyword evidence="3" id="KW-0520">NAD</keyword>
<evidence type="ECO:0000256" key="1">
    <source>
        <dbReference type="ARBA" id="ARBA00001911"/>
    </source>
</evidence>
<proteinExistence type="predicted"/>
<feature type="domain" description="NAD-dependent epimerase/dehydratase" evidence="5">
    <location>
        <begin position="39"/>
        <end position="283"/>
    </location>
</feature>
<dbReference type="Proteomes" id="UP000254051">
    <property type="component" value="Unassembled WGS sequence"/>
</dbReference>
<dbReference type="Pfam" id="PF01370">
    <property type="entry name" value="Epimerase"/>
    <property type="match status" value="1"/>
</dbReference>
<dbReference type="GO" id="GO:0042732">
    <property type="term" value="P:D-xylose metabolic process"/>
    <property type="evidence" value="ECO:0007669"/>
    <property type="project" value="InterPro"/>
</dbReference>
<evidence type="ECO:0000259" key="5">
    <source>
        <dbReference type="Pfam" id="PF01370"/>
    </source>
</evidence>
<organism evidence="6 7">
    <name type="scientific">Faecalicatena contorta</name>
    <dbReference type="NCBI Taxonomy" id="39482"/>
    <lineage>
        <taxon>Bacteria</taxon>
        <taxon>Bacillati</taxon>
        <taxon>Bacillota</taxon>
        <taxon>Clostridia</taxon>
        <taxon>Lachnospirales</taxon>
        <taxon>Lachnospiraceae</taxon>
        <taxon>Faecalicatena</taxon>
    </lineage>
</organism>
<sequence>MTERMKLTEECFKSSKQQEDLEMIADSGIDFDVYKNTTVFVTGATGLIGSSLVKSLLCGNRKNNLNVRVIAGVRSRKKAEQIYGRSIKRDDIELYIGDIIEPVDYKDDIDYIFHTASVTTSKTMVDHPVCTIETAYQGTRNILEFAKEKQVRGVVYVSSMEVYGRPDSELEYISEKDLGYIDISSVRSSYSEGKRICECLCTAYASEYGVPVKIARLAQTFGAGVLPSDSRVYIQFAKSAIHGEDIILHTEGTSEGNYCYIRDVIKALLLLGCKGEKGEAYNIVNENTHMQIREMAKLVAEKISGGKIKVKFEIPESVLSFGYAPSVKMKLSSAKMRELGWQPEVDLQEMYERMIFDMILGE</sequence>
<dbReference type="InterPro" id="IPR036291">
    <property type="entry name" value="NAD(P)-bd_dom_sf"/>
</dbReference>
<evidence type="ECO:0000313" key="7">
    <source>
        <dbReference type="Proteomes" id="UP000254051"/>
    </source>
</evidence>
<dbReference type="AlphaFoldDB" id="A0A315ZS28"/>
<dbReference type="PANTHER" id="PTHR43078">
    <property type="entry name" value="UDP-GLUCURONIC ACID DECARBOXYLASE-RELATED"/>
    <property type="match status" value="1"/>
</dbReference>
<dbReference type="GO" id="GO:0048040">
    <property type="term" value="F:UDP-glucuronate decarboxylase activity"/>
    <property type="evidence" value="ECO:0007669"/>
    <property type="project" value="TreeGrafter"/>
</dbReference>
<name>A0A315ZS28_9FIRM</name>
<dbReference type="OrthoDB" id="9811743at2"/>
<evidence type="ECO:0000256" key="3">
    <source>
        <dbReference type="ARBA" id="ARBA00023027"/>
    </source>
</evidence>
<reference evidence="7" key="1">
    <citation type="submission" date="2017-07" db="EMBL/GenBank/DDBJ databases">
        <authorList>
            <person name="Varghese N."/>
            <person name="Submissions S."/>
        </authorList>
    </citation>
    <scope>NUCLEOTIDE SEQUENCE [LARGE SCALE GENOMIC DNA]</scope>
    <source>
        <strain evidence="7">NLAE-zl-C134</strain>
    </source>
</reference>
<dbReference type="GO" id="GO:0070403">
    <property type="term" value="F:NAD+ binding"/>
    <property type="evidence" value="ECO:0007669"/>
    <property type="project" value="InterPro"/>
</dbReference>
<evidence type="ECO:0000256" key="4">
    <source>
        <dbReference type="ARBA" id="ARBA00023239"/>
    </source>
</evidence>
<evidence type="ECO:0000256" key="2">
    <source>
        <dbReference type="ARBA" id="ARBA00022793"/>
    </source>
</evidence>
<evidence type="ECO:0000313" key="6">
    <source>
        <dbReference type="EMBL" id="SUQ15384.1"/>
    </source>
</evidence>
<comment type="cofactor">
    <cofactor evidence="1">
        <name>NAD(+)</name>
        <dbReference type="ChEBI" id="CHEBI:57540"/>
    </cofactor>
</comment>
<dbReference type="EMBL" id="UHJJ01000012">
    <property type="protein sequence ID" value="SUQ15384.1"/>
    <property type="molecule type" value="Genomic_DNA"/>
</dbReference>
<dbReference type="GO" id="GO:0005737">
    <property type="term" value="C:cytoplasm"/>
    <property type="evidence" value="ECO:0007669"/>
    <property type="project" value="TreeGrafter"/>
</dbReference>
<keyword evidence="2" id="KW-0210">Decarboxylase</keyword>
<gene>
    <name evidence="6" type="ORF">SAMN05216529_11232</name>
</gene>
<dbReference type="InterPro" id="IPR044516">
    <property type="entry name" value="UXS-like"/>
</dbReference>
<protein>
    <submittedName>
        <fullName evidence="6">Nucleoside-diphosphate-sugar epimerase</fullName>
    </submittedName>
</protein>
<keyword evidence="7" id="KW-1185">Reference proteome</keyword>